<feature type="transmembrane region" description="Helical" evidence="5">
    <location>
        <begin position="453"/>
        <end position="473"/>
    </location>
</feature>
<feature type="region of interest" description="Disordered" evidence="4">
    <location>
        <begin position="505"/>
        <end position="540"/>
    </location>
</feature>
<evidence type="ECO:0000256" key="3">
    <source>
        <dbReference type="PROSITE-ProRule" id="PRU00023"/>
    </source>
</evidence>
<dbReference type="InterPro" id="IPR036770">
    <property type="entry name" value="Ankyrin_rpt-contain_sf"/>
</dbReference>
<evidence type="ECO:0000313" key="7">
    <source>
        <dbReference type="Proteomes" id="UP001610446"/>
    </source>
</evidence>
<keyword evidence="5" id="KW-0472">Membrane</keyword>
<comment type="caution">
    <text evidence="6">The sequence shown here is derived from an EMBL/GenBank/DDBJ whole genome shotgun (WGS) entry which is preliminary data.</text>
</comment>
<feature type="repeat" description="ANK" evidence="3">
    <location>
        <begin position="1171"/>
        <end position="1203"/>
    </location>
</feature>
<organism evidence="6 7">
    <name type="scientific">Aspergillus pseudoustus</name>
    <dbReference type="NCBI Taxonomy" id="1810923"/>
    <lineage>
        <taxon>Eukaryota</taxon>
        <taxon>Fungi</taxon>
        <taxon>Dikarya</taxon>
        <taxon>Ascomycota</taxon>
        <taxon>Pezizomycotina</taxon>
        <taxon>Eurotiomycetes</taxon>
        <taxon>Eurotiomycetidae</taxon>
        <taxon>Eurotiales</taxon>
        <taxon>Aspergillaceae</taxon>
        <taxon>Aspergillus</taxon>
        <taxon>Aspergillus subgen. Nidulantes</taxon>
    </lineage>
</organism>
<feature type="repeat" description="ANK" evidence="3">
    <location>
        <begin position="1241"/>
        <end position="1267"/>
    </location>
</feature>
<evidence type="ECO:0000256" key="4">
    <source>
        <dbReference type="SAM" id="MobiDB-lite"/>
    </source>
</evidence>
<keyword evidence="2 3" id="KW-0040">ANK repeat</keyword>
<keyword evidence="5" id="KW-0812">Transmembrane</keyword>
<dbReference type="SUPFAM" id="SSF48403">
    <property type="entry name" value="Ankyrin repeat"/>
    <property type="match status" value="2"/>
</dbReference>
<dbReference type="PANTHER" id="PTHR24198:SF165">
    <property type="entry name" value="ANKYRIN REPEAT-CONTAINING PROTEIN-RELATED"/>
    <property type="match status" value="1"/>
</dbReference>
<dbReference type="PROSITE" id="PS50088">
    <property type="entry name" value="ANK_REPEAT"/>
    <property type="match status" value="5"/>
</dbReference>
<dbReference type="Proteomes" id="UP001610446">
    <property type="component" value="Unassembled WGS sequence"/>
</dbReference>
<dbReference type="PROSITE" id="PS50297">
    <property type="entry name" value="ANK_REP_REGION"/>
    <property type="match status" value="4"/>
</dbReference>
<dbReference type="InterPro" id="IPR002110">
    <property type="entry name" value="Ankyrin_rpt"/>
</dbReference>
<sequence length="1366" mass="148523">MSQSKAQSFLECLELSTRTNPRYQWLLSYLRHDRQFLAERIRPLVPGRTRTIVADFVDNKATPPIIFYPDDLDDLESTLANRPAPVLVRLILVVGVSGVDEGTLTQKPFTLPAQPSVLPDDHAPVLTRARTAGLVGSHPLRGHVSCLPQPDILTHVAAATRLDPGVILRHLDQREHLVYRARSQSLQQAMEGQARCLNFSLGVDQGNYITAALQSENLTWMRKSLILLANEDSCLGIDFNKFASAVDQVFQPSGLATPLGQFEAILRSKDERGRQIVLDNPLSLVWDYSAGLCSAFASHLELYRRKWEILYQAYANTSAVYGNVQSREYVRREAIELGTHLQYMQRSLQSLMQTIPEGKEKKSRSDLHSSSLDTVIQDFEQMSADVERLKLSYDAFIEQMVSKISLAEARTSMTEARDLQRLSYLGFVFAPLSLASSFFSINIRPLGGSAPVWAFVVTSLAILSLSILILFLLNPKVRNPLGHALGTLRSYLSAARAEVTHSVSLPRYEHDDPQKRTASLSITNSEGGTMMRIPPSRDVQRPNTMMLQTDNAQADANRTPRIRQLAVTYKKARTAIPNNDKERHSEAMKQKQRTAAHQPPIREEFPDPAMNIVFPSIKGLPAWHPLEHPMRQGRSLVSAGQLVSQTASLANATMSASLVNVQGALSEEVVTGVGLSNTETEITATNVIRTSTVLHGVPRSLDSDSRLVAAASESWSLKKEETPRAHQNIGHHAEAGSPSDDGMPYLHDGLENDVLSRSDPKTGLDQASYTSDDSYPREASRTISQAGTYKRPDFSRLDTAVNDIAWHIKLHMRFNYDTTWSPDARDIMIAMAISSLCAERDLREILILISTAESSDHNFDGLYAWGLAEAARFSFLEALPIFYNVIKHPDAQVDGLDRALQKAIGDSEEQLATMRWLWRRGAPVNLVRAPRDDPITIASQGGYEKALRLLMEWGADPKVVPASSSAGSLPLQEASKAGHTGIVNILLGAGVPAADPDAVGNAAKSGSLDVLIALVAAGAPIFGRGSSGQYGDPLCLAAAYGQQEVVSYILGLGARLDEPLGEPEDDSLPKELRGDEALFTAARDGGPSSEVICLMLLDSGVEPMFSRAYHDTPSRSTAHVAYTLAAMGGKIPLLTRILTAGADPNAVAPTYMTIRDLTRRAGNGMDVEDAPDSSMLALACAAGRAEAAKLLLQYGADVHYGGDISVRGTTPLHIAAKNGRVDMIDLLIAHGADILGRTAPGGAMPIHLAAAAGFTGCVQYLLDRGGDGLLEARDEQGQTPVIVAARQGNLSVIGVLLDKGASLTARDNEGWTAAHRAAWNGHEETMRLLVDRGADPEAETDSGLKIEDLLRHAEEDAGLAPLEEFL</sequence>
<dbReference type="Pfam" id="PF01544">
    <property type="entry name" value="CorA"/>
    <property type="match status" value="1"/>
</dbReference>
<dbReference type="EMBL" id="JBFXLU010000128">
    <property type="protein sequence ID" value="KAL2839814.1"/>
    <property type="molecule type" value="Genomic_DNA"/>
</dbReference>
<evidence type="ECO:0000256" key="5">
    <source>
        <dbReference type="SAM" id="Phobius"/>
    </source>
</evidence>
<evidence type="ECO:0000313" key="6">
    <source>
        <dbReference type="EMBL" id="KAL2839814.1"/>
    </source>
</evidence>
<accession>A0ABR4JIE8</accession>
<feature type="repeat" description="ANK" evidence="3">
    <location>
        <begin position="1309"/>
        <end position="1341"/>
    </location>
</feature>
<evidence type="ECO:0008006" key="8">
    <source>
        <dbReference type="Google" id="ProtNLM"/>
    </source>
</evidence>
<keyword evidence="1" id="KW-0677">Repeat</keyword>
<keyword evidence="7" id="KW-1185">Reference proteome</keyword>
<reference evidence="6 7" key="1">
    <citation type="submission" date="2024-07" db="EMBL/GenBank/DDBJ databases">
        <title>Section-level genome sequencing and comparative genomics of Aspergillus sections Usti and Cavernicolus.</title>
        <authorList>
            <consortium name="Lawrence Berkeley National Laboratory"/>
            <person name="Nybo J.L."/>
            <person name="Vesth T.C."/>
            <person name="Theobald S."/>
            <person name="Frisvad J.C."/>
            <person name="Larsen T.O."/>
            <person name="Kjaerboelling I."/>
            <person name="Rothschild-Mancinelli K."/>
            <person name="Lyhne E.K."/>
            <person name="Kogle M.E."/>
            <person name="Barry K."/>
            <person name="Clum A."/>
            <person name="Na H."/>
            <person name="Ledsgaard L."/>
            <person name="Lin J."/>
            <person name="Lipzen A."/>
            <person name="Kuo A."/>
            <person name="Riley R."/>
            <person name="Mondo S."/>
            <person name="Labutti K."/>
            <person name="Haridas S."/>
            <person name="Pangalinan J."/>
            <person name="Salamov A.A."/>
            <person name="Simmons B.A."/>
            <person name="Magnuson J.K."/>
            <person name="Chen J."/>
            <person name="Drula E."/>
            <person name="Henrissat B."/>
            <person name="Wiebenga A."/>
            <person name="Lubbers R.J."/>
            <person name="Gomes A.C."/>
            <person name="Makela M.R."/>
            <person name="Stajich J."/>
            <person name="Grigoriev I.V."/>
            <person name="Mortensen U.H."/>
            <person name="De Vries R.P."/>
            <person name="Baker S.E."/>
            <person name="Andersen M.R."/>
        </authorList>
    </citation>
    <scope>NUCLEOTIDE SEQUENCE [LARGE SCALE GENOMIC DNA]</scope>
    <source>
        <strain evidence="6 7">CBS 123904</strain>
    </source>
</reference>
<keyword evidence="5" id="KW-1133">Transmembrane helix</keyword>
<dbReference type="PRINTS" id="PR01415">
    <property type="entry name" value="ANKYRIN"/>
</dbReference>
<dbReference type="SMART" id="SM00248">
    <property type="entry name" value="ANK"/>
    <property type="match status" value="10"/>
</dbReference>
<dbReference type="InterPro" id="IPR002523">
    <property type="entry name" value="MgTranspt_CorA/ZnTranspt_ZntB"/>
</dbReference>
<feature type="repeat" description="ANK" evidence="3">
    <location>
        <begin position="1276"/>
        <end position="1308"/>
    </location>
</feature>
<gene>
    <name evidence="6" type="ORF">BJY01DRAFT_250296</name>
</gene>
<dbReference type="Gene3D" id="1.25.40.20">
    <property type="entry name" value="Ankyrin repeat-containing domain"/>
    <property type="match status" value="3"/>
</dbReference>
<evidence type="ECO:0000256" key="2">
    <source>
        <dbReference type="ARBA" id="ARBA00023043"/>
    </source>
</evidence>
<feature type="compositionally biased region" description="Polar residues" evidence="4">
    <location>
        <begin position="516"/>
        <end position="527"/>
    </location>
</feature>
<proteinExistence type="predicted"/>
<protein>
    <recommendedName>
        <fullName evidence="8">Ankyrin repeat-containing domain protein</fullName>
    </recommendedName>
</protein>
<name>A0ABR4JIE8_9EURO</name>
<feature type="compositionally biased region" description="Basic and acidic residues" evidence="4">
    <location>
        <begin position="748"/>
        <end position="762"/>
    </location>
</feature>
<dbReference type="Gene3D" id="1.20.58.340">
    <property type="entry name" value="Magnesium transport protein CorA, transmembrane region"/>
    <property type="match status" value="1"/>
</dbReference>
<feature type="region of interest" description="Disordered" evidence="4">
    <location>
        <begin position="713"/>
        <end position="783"/>
    </location>
</feature>
<feature type="transmembrane region" description="Helical" evidence="5">
    <location>
        <begin position="422"/>
        <end position="441"/>
    </location>
</feature>
<dbReference type="Pfam" id="PF12796">
    <property type="entry name" value="Ank_2"/>
    <property type="match status" value="2"/>
</dbReference>
<feature type="repeat" description="ANK" evidence="3">
    <location>
        <begin position="1207"/>
        <end position="1239"/>
    </location>
</feature>
<dbReference type="PANTHER" id="PTHR24198">
    <property type="entry name" value="ANKYRIN REPEAT AND PROTEIN KINASE DOMAIN-CONTAINING PROTEIN"/>
    <property type="match status" value="1"/>
</dbReference>
<evidence type="ECO:0000256" key="1">
    <source>
        <dbReference type="ARBA" id="ARBA00022737"/>
    </source>
</evidence>